<dbReference type="GO" id="GO:0016887">
    <property type="term" value="F:ATP hydrolysis activity"/>
    <property type="evidence" value="ECO:0007669"/>
    <property type="project" value="InterPro"/>
</dbReference>
<dbReference type="GO" id="GO:0005886">
    <property type="term" value="C:plasma membrane"/>
    <property type="evidence" value="ECO:0007669"/>
    <property type="project" value="UniProtKB-SubCell"/>
</dbReference>
<evidence type="ECO:0000313" key="9">
    <source>
        <dbReference type="EMBL" id="MTL93304.1"/>
    </source>
</evidence>
<dbReference type="EMBL" id="WMQV01000003">
    <property type="protein sequence ID" value="MTL93304.1"/>
    <property type="molecule type" value="Genomic_DNA"/>
</dbReference>
<evidence type="ECO:0000256" key="8">
    <source>
        <dbReference type="ARBA" id="ARBA00023136"/>
    </source>
</evidence>
<dbReference type="RefSeq" id="WP_129821416.1">
    <property type="nucleotide sequence ID" value="NZ_JAQMIQ010000005.1"/>
</dbReference>
<gene>
    <name evidence="9" type="ORF">GMA64_02065</name>
</gene>
<dbReference type="FunFam" id="3.40.50.300:FF:000221">
    <property type="entry name" value="Multidrug ABC transporter ATP-binding protein"/>
    <property type="match status" value="1"/>
</dbReference>
<organism evidence="9">
    <name type="scientific">Turicibacter sanguinis</name>
    <dbReference type="NCBI Taxonomy" id="154288"/>
    <lineage>
        <taxon>Bacteria</taxon>
        <taxon>Bacillati</taxon>
        <taxon>Bacillota</taxon>
        <taxon>Erysipelotrichia</taxon>
        <taxon>Erysipelotrichales</taxon>
        <taxon>Turicibacteraceae</taxon>
        <taxon>Turicibacter</taxon>
    </lineage>
</organism>
<keyword evidence="2" id="KW-0813">Transport</keyword>
<dbReference type="Gene3D" id="1.20.1560.10">
    <property type="entry name" value="ABC transporter type 1, transmembrane domain"/>
    <property type="match status" value="1"/>
</dbReference>
<evidence type="ECO:0000256" key="7">
    <source>
        <dbReference type="ARBA" id="ARBA00022989"/>
    </source>
</evidence>
<dbReference type="GO" id="GO:0015421">
    <property type="term" value="F:ABC-type oligopeptide transporter activity"/>
    <property type="evidence" value="ECO:0007669"/>
    <property type="project" value="TreeGrafter"/>
</dbReference>
<evidence type="ECO:0000256" key="4">
    <source>
        <dbReference type="ARBA" id="ARBA00022692"/>
    </source>
</evidence>
<dbReference type="GO" id="GO:0005524">
    <property type="term" value="F:ATP binding"/>
    <property type="evidence" value="ECO:0007669"/>
    <property type="project" value="UniProtKB-KW"/>
</dbReference>
<keyword evidence="6 9" id="KW-0067">ATP-binding</keyword>
<evidence type="ECO:0000256" key="3">
    <source>
        <dbReference type="ARBA" id="ARBA00022475"/>
    </source>
</evidence>
<keyword evidence="5" id="KW-0547">Nucleotide-binding</keyword>
<dbReference type="PANTHER" id="PTHR43394:SF1">
    <property type="entry name" value="ATP-BINDING CASSETTE SUB-FAMILY B MEMBER 10, MITOCHONDRIAL"/>
    <property type="match status" value="1"/>
</dbReference>
<dbReference type="InterPro" id="IPR011527">
    <property type="entry name" value="ABC1_TM_dom"/>
</dbReference>
<reference evidence="9" key="1">
    <citation type="journal article" date="2019" name="Nat. Med.">
        <title>A library of human gut bacterial isolates paired with longitudinal multiomics data enables mechanistic microbiome research.</title>
        <authorList>
            <person name="Poyet M."/>
            <person name="Groussin M."/>
            <person name="Gibbons S.M."/>
            <person name="Avila-Pacheco J."/>
            <person name="Jiang X."/>
            <person name="Kearney S.M."/>
            <person name="Perrotta A.R."/>
            <person name="Berdy B."/>
            <person name="Zhao S."/>
            <person name="Lieberman T.D."/>
            <person name="Swanson P.K."/>
            <person name="Smith M."/>
            <person name="Roesemann S."/>
            <person name="Alexander J.E."/>
            <person name="Rich S.A."/>
            <person name="Livny J."/>
            <person name="Vlamakis H."/>
            <person name="Clish C."/>
            <person name="Bullock K."/>
            <person name="Deik A."/>
            <person name="Scott J."/>
            <person name="Pierce K.A."/>
            <person name="Xavier R.J."/>
            <person name="Alm E.J."/>
        </authorList>
    </citation>
    <scope>NUCLEOTIDE SEQUENCE</scope>
    <source>
        <strain evidence="9">BIOML-A179</strain>
    </source>
</reference>
<dbReference type="InterPro" id="IPR027417">
    <property type="entry name" value="P-loop_NTPase"/>
</dbReference>
<dbReference type="InterPro" id="IPR003593">
    <property type="entry name" value="AAA+_ATPase"/>
</dbReference>
<keyword evidence="4" id="KW-0812">Transmembrane</keyword>
<dbReference type="Gene3D" id="3.40.50.300">
    <property type="entry name" value="P-loop containing nucleotide triphosphate hydrolases"/>
    <property type="match status" value="1"/>
</dbReference>
<accession>A0A6G2CK57</accession>
<dbReference type="AlphaFoldDB" id="A0A6G2CK57"/>
<comment type="subcellular location">
    <subcellularLocation>
        <location evidence="1">Cell membrane</location>
        <topology evidence="1">Multi-pass membrane protein</topology>
    </subcellularLocation>
</comment>
<dbReference type="SUPFAM" id="SSF90123">
    <property type="entry name" value="ABC transporter transmembrane region"/>
    <property type="match status" value="1"/>
</dbReference>
<sequence>MRKLIEPLMKDLNVIFFLFRLAYQISKTYLPIVITSSIVTALMPFLNLVMMKLVIDELTGSRRIEVFMWLVGIVVLGNLVLNVTSRCLKTKVEIKNEELLNGFDAMVGEKIMSLDFQMIEDPKILDLKERALFPIHNQGAMYRVMEYSMTLFSTILTMIGLIAMISMLNPLMILFLFLMAILSAFINKKAQQVMFKFYQLLIPVNRKFSYFGNLTSDFSYGKEIRLYKMDDLIMDRIEDYNHTTLTVFTDLYEVLGRYAAYSEVMMQIQIVFVYLYMVYKVVVKSIGLGDFTMYASAATQFGQCLSQILNTYMELSQMCRYMESYIEFDALKPSVLSGKETDVPMDNLTLEFKNVSFKYPKSEVNVLNNVNVTILPGEKLSIVGLNGAGKTTFIKLLTRLYEPTEGAIYLNGVNILEYDLKEYLALMSVVFQDFKLFAFSVKDNIVFNQVEKDETIIEVLREAGFEKDLANLPKGIETPIYKTFEEDGVEFSGGQSQKIAISRAIYKNSPIVILDEPTSALDPMTEYDIYHRFNELVGAKTTIYISHRLSSCLFCDRIAVFKDGQIVELGTHDDLMKEGGLYQEMYQAQAQYYI</sequence>
<dbReference type="Pfam" id="PF00005">
    <property type="entry name" value="ABC_tran"/>
    <property type="match status" value="1"/>
</dbReference>
<evidence type="ECO:0000256" key="5">
    <source>
        <dbReference type="ARBA" id="ARBA00022741"/>
    </source>
</evidence>
<evidence type="ECO:0000256" key="6">
    <source>
        <dbReference type="ARBA" id="ARBA00022840"/>
    </source>
</evidence>
<dbReference type="InterPro" id="IPR017871">
    <property type="entry name" value="ABC_transporter-like_CS"/>
</dbReference>
<evidence type="ECO:0000256" key="1">
    <source>
        <dbReference type="ARBA" id="ARBA00004651"/>
    </source>
</evidence>
<dbReference type="PANTHER" id="PTHR43394">
    <property type="entry name" value="ATP-DEPENDENT PERMEASE MDL1, MITOCHONDRIAL"/>
    <property type="match status" value="1"/>
</dbReference>
<dbReference type="InterPro" id="IPR039421">
    <property type="entry name" value="Type_1_exporter"/>
</dbReference>
<keyword evidence="7" id="KW-1133">Transmembrane helix</keyword>
<evidence type="ECO:0000256" key="2">
    <source>
        <dbReference type="ARBA" id="ARBA00022448"/>
    </source>
</evidence>
<dbReference type="InterPro" id="IPR003439">
    <property type="entry name" value="ABC_transporter-like_ATP-bd"/>
</dbReference>
<dbReference type="PROSITE" id="PS00211">
    <property type="entry name" value="ABC_TRANSPORTER_1"/>
    <property type="match status" value="1"/>
</dbReference>
<name>A0A6G2CK57_9FIRM</name>
<proteinExistence type="predicted"/>
<comment type="caution">
    <text evidence="9">The sequence shown here is derived from an EMBL/GenBank/DDBJ whole genome shotgun (WGS) entry which is preliminary data.</text>
</comment>
<dbReference type="SMART" id="SM00382">
    <property type="entry name" value="AAA"/>
    <property type="match status" value="1"/>
</dbReference>
<dbReference type="PROSITE" id="PS50893">
    <property type="entry name" value="ABC_TRANSPORTER_2"/>
    <property type="match status" value="1"/>
</dbReference>
<keyword evidence="8" id="KW-0472">Membrane</keyword>
<protein>
    <submittedName>
        <fullName evidence="9">ATP-binding cassette domain-containing protein</fullName>
    </submittedName>
</protein>
<dbReference type="InterPro" id="IPR036640">
    <property type="entry name" value="ABC1_TM_sf"/>
</dbReference>
<dbReference type="SUPFAM" id="SSF52540">
    <property type="entry name" value="P-loop containing nucleoside triphosphate hydrolases"/>
    <property type="match status" value="1"/>
</dbReference>
<dbReference type="PROSITE" id="PS50929">
    <property type="entry name" value="ABC_TM1F"/>
    <property type="match status" value="1"/>
</dbReference>
<keyword evidence="3" id="KW-1003">Cell membrane</keyword>